<feature type="active site" description="Proton donor" evidence="12">
    <location>
        <position position="74"/>
    </location>
</feature>
<keyword evidence="6 14" id="KW-0479">Metal-binding</keyword>
<comment type="catalytic activity">
    <reaction evidence="10 15">
        <text>2'-deoxycytidine + H2O + H(+) = 2'-deoxyuridine + NH4(+)</text>
        <dbReference type="Rhea" id="RHEA:13433"/>
        <dbReference type="ChEBI" id="CHEBI:15377"/>
        <dbReference type="ChEBI" id="CHEBI:15378"/>
        <dbReference type="ChEBI" id="CHEBI:15698"/>
        <dbReference type="ChEBI" id="CHEBI:16450"/>
        <dbReference type="ChEBI" id="CHEBI:28938"/>
        <dbReference type="EC" id="3.5.4.5"/>
    </reaction>
</comment>
<dbReference type="PROSITE" id="PS51747">
    <property type="entry name" value="CYT_DCMP_DEAMINASES_2"/>
    <property type="match status" value="1"/>
</dbReference>
<evidence type="ECO:0000256" key="1">
    <source>
        <dbReference type="ARBA" id="ARBA00001947"/>
    </source>
</evidence>
<comment type="function">
    <text evidence="2 15">This enzyme scavenges exogenous and endogenous cytidine and 2'-deoxycytidine for UMP synthesis.</text>
</comment>
<dbReference type="GO" id="GO:0072527">
    <property type="term" value="P:pyrimidine-containing compound metabolic process"/>
    <property type="evidence" value="ECO:0007669"/>
    <property type="project" value="UniProtKB-ARBA"/>
</dbReference>
<keyword evidence="8 14" id="KW-0862">Zinc</keyword>
<evidence type="ECO:0000313" key="19">
    <source>
        <dbReference type="Proteomes" id="UP000824112"/>
    </source>
</evidence>
<dbReference type="SUPFAM" id="SSF53927">
    <property type="entry name" value="Cytidine deaminase-like"/>
    <property type="match status" value="1"/>
</dbReference>
<dbReference type="GO" id="GO:0004126">
    <property type="term" value="F:cytidine deaminase activity"/>
    <property type="evidence" value="ECO:0007669"/>
    <property type="project" value="UniProtKB-UniRule"/>
</dbReference>
<evidence type="ECO:0000256" key="2">
    <source>
        <dbReference type="ARBA" id="ARBA00003949"/>
    </source>
</evidence>
<dbReference type="NCBIfam" id="NF004064">
    <property type="entry name" value="PRK05578.1"/>
    <property type="match status" value="1"/>
</dbReference>
<gene>
    <name evidence="18" type="primary">cdd</name>
    <name evidence="18" type="ORF">IAB03_06630</name>
</gene>
<evidence type="ECO:0000256" key="3">
    <source>
        <dbReference type="ARBA" id="ARBA00006576"/>
    </source>
</evidence>
<evidence type="ECO:0000256" key="15">
    <source>
        <dbReference type="RuleBase" id="RU364006"/>
    </source>
</evidence>
<keyword evidence="16" id="KW-0472">Membrane</keyword>
<reference evidence="18" key="2">
    <citation type="journal article" date="2021" name="PeerJ">
        <title>Extensive microbial diversity within the chicken gut microbiome revealed by metagenomics and culture.</title>
        <authorList>
            <person name="Gilroy R."/>
            <person name="Ravi A."/>
            <person name="Getino M."/>
            <person name="Pursley I."/>
            <person name="Horton D.L."/>
            <person name="Alikhan N.F."/>
            <person name="Baker D."/>
            <person name="Gharbi K."/>
            <person name="Hall N."/>
            <person name="Watson M."/>
            <person name="Adriaenssens E.M."/>
            <person name="Foster-Nyarko E."/>
            <person name="Jarju S."/>
            <person name="Secka A."/>
            <person name="Antonio M."/>
            <person name="Oren A."/>
            <person name="Chaudhuri R.R."/>
            <person name="La Ragione R."/>
            <person name="Hildebrand F."/>
            <person name="Pallen M.J."/>
        </authorList>
    </citation>
    <scope>NUCLEOTIDE SEQUENCE</scope>
    <source>
        <strain evidence="18">CHK158-818</strain>
    </source>
</reference>
<evidence type="ECO:0000256" key="11">
    <source>
        <dbReference type="ARBA" id="ARBA00049558"/>
    </source>
</evidence>
<accession>A0A9D1SDD0</accession>
<reference evidence="18" key="1">
    <citation type="submission" date="2020-10" db="EMBL/GenBank/DDBJ databases">
        <authorList>
            <person name="Gilroy R."/>
        </authorList>
    </citation>
    <scope>NUCLEOTIDE SEQUENCE</scope>
    <source>
        <strain evidence="18">CHK158-818</strain>
    </source>
</reference>
<dbReference type="AlphaFoldDB" id="A0A9D1SDD0"/>
<evidence type="ECO:0000256" key="4">
    <source>
        <dbReference type="ARBA" id="ARBA00012783"/>
    </source>
</evidence>
<comment type="similarity">
    <text evidence="3 15">Belongs to the cytidine and deoxycytidylate deaminase family.</text>
</comment>
<feature type="binding site" evidence="14">
    <location>
        <position position="72"/>
    </location>
    <ligand>
        <name>Zn(2+)</name>
        <dbReference type="ChEBI" id="CHEBI:29105"/>
        <note>catalytic</note>
    </ligand>
</feature>
<dbReference type="GO" id="GO:0008270">
    <property type="term" value="F:zinc ion binding"/>
    <property type="evidence" value="ECO:0007669"/>
    <property type="project" value="UniProtKB-UniRule"/>
</dbReference>
<keyword evidence="16" id="KW-0812">Transmembrane</keyword>
<dbReference type="InterPro" id="IPR002125">
    <property type="entry name" value="CMP_dCMP_dom"/>
</dbReference>
<name>A0A9D1SDD0_9BACT</name>
<dbReference type="PANTHER" id="PTHR11644:SF2">
    <property type="entry name" value="CYTIDINE DEAMINASE"/>
    <property type="match status" value="1"/>
</dbReference>
<evidence type="ECO:0000256" key="13">
    <source>
        <dbReference type="PIRSR" id="PIRSR606262-2"/>
    </source>
</evidence>
<dbReference type="Proteomes" id="UP000824112">
    <property type="component" value="Unassembled WGS sequence"/>
</dbReference>
<protein>
    <recommendedName>
        <fullName evidence="5 15">Cytidine deaminase</fullName>
        <ecNumber evidence="4 15">3.5.4.5</ecNumber>
    </recommendedName>
    <alternativeName>
        <fullName evidence="9 15">Cytidine aminohydrolase</fullName>
    </alternativeName>
</protein>
<dbReference type="GO" id="GO:0055086">
    <property type="term" value="P:nucleobase-containing small molecule metabolic process"/>
    <property type="evidence" value="ECO:0007669"/>
    <property type="project" value="UniProtKB-ARBA"/>
</dbReference>
<dbReference type="CDD" id="cd01283">
    <property type="entry name" value="cytidine_deaminase"/>
    <property type="match status" value="1"/>
</dbReference>
<evidence type="ECO:0000313" key="18">
    <source>
        <dbReference type="EMBL" id="HIU55463.1"/>
    </source>
</evidence>
<evidence type="ECO:0000256" key="7">
    <source>
        <dbReference type="ARBA" id="ARBA00022801"/>
    </source>
</evidence>
<evidence type="ECO:0000256" key="9">
    <source>
        <dbReference type="ARBA" id="ARBA00032005"/>
    </source>
</evidence>
<keyword evidence="16" id="KW-1133">Transmembrane helix</keyword>
<comment type="cofactor">
    <cofactor evidence="1 14 15">
        <name>Zn(2+)</name>
        <dbReference type="ChEBI" id="CHEBI:29105"/>
    </cofactor>
</comment>
<feature type="domain" description="CMP/dCMP-type deaminase" evidence="17">
    <location>
        <begin position="20"/>
        <end position="158"/>
    </location>
</feature>
<dbReference type="InterPro" id="IPR006262">
    <property type="entry name" value="Cyt_deam_tetra"/>
</dbReference>
<evidence type="ECO:0000256" key="5">
    <source>
        <dbReference type="ARBA" id="ARBA00018266"/>
    </source>
</evidence>
<feature type="binding site" evidence="14">
    <location>
        <position position="111"/>
    </location>
    <ligand>
        <name>Zn(2+)</name>
        <dbReference type="ChEBI" id="CHEBI:29105"/>
        <note>catalytic</note>
    </ligand>
</feature>
<sequence>MREVKICTVFTEYQNHELPATDTNLVARAQEAARNAYAPYSQFYVGAALLLDDGRVVTGNNQENAAYPSGLCAERVALFAAGAQGGSQEIAAIAIAAYNASGFTPKPVSPCGACRQVLLEYEKRQQKPIRIILSGAGNSYIAPSAVSLMPLYFDSSFL</sequence>
<evidence type="ECO:0000256" key="12">
    <source>
        <dbReference type="PIRSR" id="PIRSR606262-1"/>
    </source>
</evidence>
<feature type="binding site" evidence="14">
    <location>
        <position position="114"/>
    </location>
    <ligand>
        <name>Zn(2+)</name>
        <dbReference type="ChEBI" id="CHEBI:29105"/>
        <note>catalytic</note>
    </ligand>
</feature>
<feature type="transmembrane region" description="Helical" evidence="16">
    <location>
        <begin position="131"/>
        <end position="153"/>
    </location>
</feature>
<evidence type="ECO:0000259" key="17">
    <source>
        <dbReference type="PROSITE" id="PS51747"/>
    </source>
</evidence>
<dbReference type="InterPro" id="IPR016193">
    <property type="entry name" value="Cytidine_deaminase-like"/>
</dbReference>
<dbReference type="InterPro" id="IPR016192">
    <property type="entry name" value="APOBEC/CMP_deaminase_Zn-bd"/>
</dbReference>
<dbReference type="Pfam" id="PF00383">
    <property type="entry name" value="dCMP_cyt_deam_1"/>
    <property type="match status" value="1"/>
</dbReference>
<dbReference type="InterPro" id="IPR050202">
    <property type="entry name" value="Cyt/Deoxycyt_deaminase"/>
</dbReference>
<dbReference type="GO" id="GO:0042802">
    <property type="term" value="F:identical protein binding"/>
    <property type="evidence" value="ECO:0007669"/>
    <property type="project" value="UniProtKB-ARBA"/>
</dbReference>
<dbReference type="EMBL" id="DVNA01000148">
    <property type="protein sequence ID" value="HIU55463.1"/>
    <property type="molecule type" value="Genomic_DNA"/>
</dbReference>
<feature type="binding site" evidence="13">
    <location>
        <begin position="61"/>
        <end position="67"/>
    </location>
    <ligand>
        <name>substrate</name>
    </ligand>
</feature>
<evidence type="ECO:0000256" key="10">
    <source>
        <dbReference type="ARBA" id="ARBA00049252"/>
    </source>
</evidence>
<organism evidence="18 19">
    <name type="scientific">Candidatus Gallibacteroides avistercoris</name>
    <dbReference type="NCBI Taxonomy" id="2840833"/>
    <lineage>
        <taxon>Bacteria</taxon>
        <taxon>Pseudomonadati</taxon>
        <taxon>Bacteroidota</taxon>
        <taxon>Bacteroidia</taxon>
        <taxon>Bacteroidales</taxon>
        <taxon>Bacteroidaceae</taxon>
        <taxon>Bacteroidaceae incertae sedis</taxon>
        <taxon>Candidatus Gallibacteroides</taxon>
    </lineage>
</organism>
<dbReference type="GO" id="GO:0005829">
    <property type="term" value="C:cytosol"/>
    <property type="evidence" value="ECO:0007669"/>
    <property type="project" value="TreeGrafter"/>
</dbReference>
<evidence type="ECO:0000256" key="16">
    <source>
        <dbReference type="SAM" id="Phobius"/>
    </source>
</evidence>
<dbReference type="Gene3D" id="3.40.140.10">
    <property type="entry name" value="Cytidine Deaminase, domain 2"/>
    <property type="match status" value="1"/>
</dbReference>
<keyword evidence="7 15" id="KW-0378">Hydrolase</keyword>
<evidence type="ECO:0000256" key="14">
    <source>
        <dbReference type="PIRSR" id="PIRSR606262-3"/>
    </source>
</evidence>
<proteinExistence type="inferred from homology"/>
<dbReference type="PANTHER" id="PTHR11644">
    <property type="entry name" value="CYTIDINE DEAMINASE"/>
    <property type="match status" value="1"/>
</dbReference>
<dbReference type="PROSITE" id="PS00903">
    <property type="entry name" value="CYT_DCMP_DEAMINASES_1"/>
    <property type="match status" value="1"/>
</dbReference>
<evidence type="ECO:0000256" key="8">
    <source>
        <dbReference type="ARBA" id="ARBA00022833"/>
    </source>
</evidence>
<comment type="catalytic activity">
    <reaction evidence="11 15">
        <text>cytidine + H2O + H(+) = uridine + NH4(+)</text>
        <dbReference type="Rhea" id="RHEA:16069"/>
        <dbReference type="ChEBI" id="CHEBI:15377"/>
        <dbReference type="ChEBI" id="CHEBI:15378"/>
        <dbReference type="ChEBI" id="CHEBI:16704"/>
        <dbReference type="ChEBI" id="CHEBI:17562"/>
        <dbReference type="ChEBI" id="CHEBI:28938"/>
        <dbReference type="EC" id="3.5.4.5"/>
    </reaction>
</comment>
<dbReference type="NCBIfam" id="TIGR01354">
    <property type="entry name" value="cyt_deam_tetra"/>
    <property type="match status" value="1"/>
</dbReference>
<evidence type="ECO:0000256" key="6">
    <source>
        <dbReference type="ARBA" id="ARBA00022723"/>
    </source>
</evidence>
<comment type="caution">
    <text evidence="18">The sequence shown here is derived from an EMBL/GenBank/DDBJ whole genome shotgun (WGS) entry which is preliminary data.</text>
</comment>
<dbReference type="EC" id="3.5.4.5" evidence="4 15"/>